<dbReference type="InParanoid" id="A0A0D0DYN0"/>
<proteinExistence type="predicted"/>
<reference evidence="2 3" key="1">
    <citation type="submission" date="2014-04" db="EMBL/GenBank/DDBJ databases">
        <authorList>
            <consortium name="DOE Joint Genome Institute"/>
            <person name="Kuo A."/>
            <person name="Kohler A."/>
            <person name="Jargeat P."/>
            <person name="Nagy L.G."/>
            <person name="Floudas D."/>
            <person name="Copeland A."/>
            <person name="Barry K.W."/>
            <person name="Cichocki N."/>
            <person name="Veneault-Fourrey C."/>
            <person name="LaButti K."/>
            <person name="Lindquist E.A."/>
            <person name="Lipzen A."/>
            <person name="Lundell T."/>
            <person name="Morin E."/>
            <person name="Murat C."/>
            <person name="Sun H."/>
            <person name="Tunlid A."/>
            <person name="Henrissat B."/>
            <person name="Grigoriev I.V."/>
            <person name="Hibbett D.S."/>
            <person name="Martin F."/>
            <person name="Nordberg H.P."/>
            <person name="Cantor M.N."/>
            <person name="Hua S.X."/>
        </authorList>
    </citation>
    <scope>NUCLEOTIDE SEQUENCE [LARGE SCALE GENOMIC DNA]</scope>
    <source>
        <strain evidence="2 3">Ve08.2h10</strain>
    </source>
</reference>
<name>A0A0D0DYN0_9AGAM</name>
<keyword evidence="3" id="KW-1185">Reference proteome</keyword>
<gene>
    <name evidence="2" type="ORF">PAXRUDRAFT_827092</name>
</gene>
<evidence type="ECO:0000256" key="1">
    <source>
        <dbReference type="SAM" id="MobiDB-lite"/>
    </source>
</evidence>
<organism evidence="2 3">
    <name type="scientific">Paxillus rubicundulus Ve08.2h10</name>
    <dbReference type="NCBI Taxonomy" id="930991"/>
    <lineage>
        <taxon>Eukaryota</taxon>
        <taxon>Fungi</taxon>
        <taxon>Dikarya</taxon>
        <taxon>Basidiomycota</taxon>
        <taxon>Agaricomycotina</taxon>
        <taxon>Agaricomycetes</taxon>
        <taxon>Agaricomycetidae</taxon>
        <taxon>Boletales</taxon>
        <taxon>Paxilineae</taxon>
        <taxon>Paxillaceae</taxon>
        <taxon>Paxillus</taxon>
    </lineage>
</organism>
<reference evidence="3" key="2">
    <citation type="submission" date="2015-01" db="EMBL/GenBank/DDBJ databases">
        <title>Evolutionary Origins and Diversification of the Mycorrhizal Mutualists.</title>
        <authorList>
            <consortium name="DOE Joint Genome Institute"/>
            <consortium name="Mycorrhizal Genomics Consortium"/>
            <person name="Kohler A."/>
            <person name="Kuo A."/>
            <person name="Nagy L.G."/>
            <person name="Floudas D."/>
            <person name="Copeland A."/>
            <person name="Barry K.W."/>
            <person name="Cichocki N."/>
            <person name="Veneault-Fourrey C."/>
            <person name="LaButti K."/>
            <person name="Lindquist E.A."/>
            <person name="Lipzen A."/>
            <person name="Lundell T."/>
            <person name="Morin E."/>
            <person name="Murat C."/>
            <person name="Riley R."/>
            <person name="Ohm R."/>
            <person name="Sun H."/>
            <person name="Tunlid A."/>
            <person name="Henrissat B."/>
            <person name="Grigoriev I.V."/>
            <person name="Hibbett D.S."/>
            <person name="Martin F."/>
        </authorList>
    </citation>
    <scope>NUCLEOTIDE SEQUENCE [LARGE SCALE GENOMIC DNA]</scope>
    <source>
        <strain evidence="3">Ve08.2h10</strain>
    </source>
</reference>
<dbReference type="OrthoDB" id="416344at2759"/>
<dbReference type="Proteomes" id="UP000054538">
    <property type="component" value="Unassembled WGS sequence"/>
</dbReference>
<dbReference type="AlphaFoldDB" id="A0A0D0DYN0"/>
<evidence type="ECO:0000313" key="3">
    <source>
        <dbReference type="Proteomes" id="UP000054538"/>
    </source>
</evidence>
<dbReference type="HOGENOM" id="CLU_2004634_0_0_1"/>
<dbReference type="EMBL" id="KN825046">
    <property type="protein sequence ID" value="KIK95361.1"/>
    <property type="molecule type" value="Genomic_DNA"/>
</dbReference>
<sequence length="124" mass="13973">MGGRPDEPGMGPASPVSHAERISMPSLLSPRVWHTYTKYRRRPTDSPLALMVHSQILQGLADCVQNSQGIVAAIEGKGKPDRVWYGKYDREGHDFARADWKKSALEEEARWYGWGLKTKHDQAV</sequence>
<evidence type="ECO:0000313" key="2">
    <source>
        <dbReference type="EMBL" id="KIK95361.1"/>
    </source>
</evidence>
<protein>
    <submittedName>
        <fullName evidence="2">Uncharacterized protein</fullName>
    </submittedName>
</protein>
<accession>A0A0D0DYN0</accession>
<feature type="region of interest" description="Disordered" evidence="1">
    <location>
        <begin position="1"/>
        <end position="22"/>
    </location>
</feature>